<evidence type="ECO:0000313" key="2">
    <source>
        <dbReference type="EMBL" id="GMH65387.1"/>
    </source>
</evidence>
<feature type="domain" description="Alpha-L-arabinofuranosidase B arabinose-binding" evidence="1">
    <location>
        <begin position="429"/>
        <end position="536"/>
    </location>
</feature>
<dbReference type="InterPro" id="IPR007934">
    <property type="entry name" value="AbfB_ABD"/>
</dbReference>
<dbReference type="OrthoDB" id="2379530at2759"/>
<accession>A0A9W7E417</accession>
<gene>
    <name evidence="2" type="ORF">TrLO_g12704</name>
</gene>
<reference evidence="3" key="1">
    <citation type="journal article" date="2023" name="Commun. Biol.">
        <title>Genome analysis of Parmales, the sister group of diatoms, reveals the evolutionary specialization of diatoms from phago-mixotrophs to photoautotrophs.</title>
        <authorList>
            <person name="Ban H."/>
            <person name="Sato S."/>
            <person name="Yoshikawa S."/>
            <person name="Yamada K."/>
            <person name="Nakamura Y."/>
            <person name="Ichinomiya M."/>
            <person name="Sato N."/>
            <person name="Blanc-Mathieu R."/>
            <person name="Endo H."/>
            <person name="Kuwata A."/>
            <person name="Ogata H."/>
        </authorList>
    </citation>
    <scope>NUCLEOTIDE SEQUENCE [LARGE SCALE GENOMIC DNA]</scope>
    <source>
        <strain evidence="3">NIES 3700</strain>
    </source>
</reference>
<evidence type="ECO:0000313" key="3">
    <source>
        <dbReference type="Proteomes" id="UP001165122"/>
    </source>
</evidence>
<dbReference type="Proteomes" id="UP001165122">
    <property type="component" value="Unassembled WGS sequence"/>
</dbReference>
<sequence length="537" mass="59588">MSRYVFVGSTIDRQASFNAPVVNRWCELSSIRLYDKARNNVAPLVNKISWVQTPDGNQDLNQLVNTNCWPRQDIAVWDSDGGNHFHNGCRLVEFQFTADIDIVRATCLSTNCESFGTNPRLEKWDGQKFVTHLHTASGGGLSIMYLASNSPVGGFPGQIPSVGRDGTEAAMNESERNPEIGVSDDRAYTGQDGSVWLWNPSILKYERGVGGGGGVAQMAQITAPPIFNMVSNFQMEEKHNFIEGANYSQIDLNGEDKNRPLNWILQFGARMCDEKDAQGFFYQQHTNGHEIIGFYVTKRDMKGKKVWHGHSRGFIAIRADVGRGEAEIVLPAIAVSVGATTIWGGGCDLPAFCVHDGLRLIGNFCAGCGAKRTDMLAGAGGGMAVVKPIDDFNGFVNTLLFRPSIILKSFNYPKHCWATTGPEEVRIESKCRDEYVPVPGLTGEPNTISFRSKCGEDTFLRHCGYWLRSHKNNGSDLFKKDATFFVRKGLVGVDEGYISFESTNFRGQYICHRSYKLRIDHSSDSDLHRKDASFKVE</sequence>
<dbReference type="InterPro" id="IPR036195">
    <property type="entry name" value="AbfB_ABD_sf"/>
</dbReference>
<dbReference type="GO" id="GO:0046556">
    <property type="term" value="F:alpha-L-arabinofuranosidase activity"/>
    <property type="evidence" value="ECO:0007669"/>
    <property type="project" value="InterPro"/>
</dbReference>
<protein>
    <recommendedName>
        <fullName evidence="1">Alpha-L-arabinofuranosidase B arabinose-binding domain-containing protein</fullName>
    </recommendedName>
</protein>
<dbReference type="Gene3D" id="2.80.10.50">
    <property type="match status" value="1"/>
</dbReference>
<dbReference type="SUPFAM" id="SSF110221">
    <property type="entry name" value="AbfB domain"/>
    <property type="match status" value="1"/>
</dbReference>
<dbReference type="AlphaFoldDB" id="A0A9W7E417"/>
<dbReference type="EMBL" id="BRXW01000551">
    <property type="protein sequence ID" value="GMH65387.1"/>
    <property type="molecule type" value="Genomic_DNA"/>
</dbReference>
<organism evidence="2 3">
    <name type="scientific">Triparma laevis f. longispina</name>
    <dbReference type="NCBI Taxonomy" id="1714387"/>
    <lineage>
        <taxon>Eukaryota</taxon>
        <taxon>Sar</taxon>
        <taxon>Stramenopiles</taxon>
        <taxon>Ochrophyta</taxon>
        <taxon>Bolidophyceae</taxon>
        <taxon>Parmales</taxon>
        <taxon>Triparmaceae</taxon>
        <taxon>Triparma</taxon>
    </lineage>
</organism>
<dbReference type="Pfam" id="PF05270">
    <property type="entry name" value="AbfB"/>
    <property type="match status" value="1"/>
</dbReference>
<proteinExistence type="predicted"/>
<comment type="caution">
    <text evidence="2">The sequence shown here is derived from an EMBL/GenBank/DDBJ whole genome shotgun (WGS) entry which is preliminary data.</text>
</comment>
<keyword evidence="3" id="KW-1185">Reference proteome</keyword>
<name>A0A9W7E417_9STRA</name>
<dbReference type="GO" id="GO:0046373">
    <property type="term" value="P:L-arabinose metabolic process"/>
    <property type="evidence" value="ECO:0007669"/>
    <property type="project" value="InterPro"/>
</dbReference>
<evidence type="ECO:0000259" key="1">
    <source>
        <dbReference type="Pfam" id="PF05270"/>
    </source>
</evidence>